<dbReference type="Pfam" id="PF01402">
    <property type="entry name" value="RHH_1"/>
    <property type="match status" value="1"/>
</dbReference>
<proteinExistence type="predicted"/>
<dbReference type="InterPro" id="IPR002145">
    <property type="entry name" value="CopG"/>
</dbReference>
<protein>
    <recommendedName>
        <fullName evidence="1">Ribbon-helix-helix protein CopG domain-containing protein</fullName>
    </recommendedName>
</protein>
<dbReference type="AlphaFoldDB" id="A0A0F9GXH5"/>
<gene>
    <name evidence="2" type="ORF">LCGC14_1855350</name>
</gene>
<organism evidence="2">
    <name type="scientific">marine sediment metagenome</name>
    <dbReference type="NCBI Taxonomy" id="412755"/>
    <lineage>
        <taxon>unclassified sequences</taxon>
        <taxon>metagenomes</taxon>
        <taxon>ecological metagenomes</taxon>
    </lineage>
</organism>
<evidence type="ECO:0000313" key="2">
    <source>
        <dbReference type="EMBL" id="KKL95361.1"/>
    </source>
</evidence>
<comment type="caution">
    <text evidence="2">The sequence shown here is derived from an EMBL/GenBank/DDBJ whole genome shotgun (WGS) entry which is preliminary data.</text>
</comment>
<accession>A0A0F9GXH5</accession>
<evidence type="ECO:0000259" key="1">
    <source>
        <dbReference type="Pfam" id="PF01402"/>
    </source>
</evidence>
<sequence>MKSRGRPKADTAPVMVRMPTALIAALDEARRAEEDLPTRPELIRRILEEWAAGKRAK</sequence>
<dbReference type="GO" id="GO:0006355">
    <property type="term" value="P:regulation of DNA-templated transcription"/>
    <property type="evidence" value="ECO:0007669"/>
    <property type="project" value="InterPro"/>
</dbReference>
<reference evidence="2" key="1">
    <citation type="journal article" date="2015" name="Nature">
        <title>Complex archaea that bridge the gap between prokaryotes and eukaryotes.</title>
        <authorList>
            <person name="Spang A."/>
            <person name="Saw J.H."/>
            <person name="Jorgensen S.L."/>
            <person name="Zaremba-Niedzwiedzka K."/>
            <person name="Martijn J."/>
            <person name="Lind A.E."/>
            <person name="van Eijk R."/>
            <person name="Schleper C."/>
            <person name="Guy L."/>
            <person name="Ettema T.J."/>
        </authorList>
    </citation>
    <scope>NUCLEOTIDE SEQUENCE</scope>
</reference>
<dbReference type="EMBL" id="LAZR01018694">
    <property type="protein sequence ID" value="KKL95361.1"/>
    <property type="molecule type" value="Genomic_DNA"/>
</dbReference>
<feature type="domain" description="Ribbon-helix-helix protein CopG" evidence="1">
    <location>
        <begin position="16"/>
        <end position="52"/>
    </location>
</feature>
<name>A0A0F9GXH5_9ZZZZ</name>